<accession>A0ABT9S0P0</accession>
<keyword evidence="2" id="KW-1185">Reference proteome</keyword>
<sequence>MDFLSRHAQVWQLGLGLALGAALTGPALAALGQAPAVLPSGAVQRSLQAGPAASASASASASYTLIESIDTSGVTVHEYVSPAGIVFAVTWSGPARPDLSVLLGARPYAQMVAAGSLRRGPVEVDQSDLVIHSGGRMGALRGSAWIPSLVPAGVSVEQLP</sequence>
<evidence type="ECO:0000313" key="1">
    <source>
        <dbReference type="EMBL" id="MDP9897770.1"/>
    </source>
</evidence>
<evidence type="ECO:0000313" key="2">
    <source>
        <dbReference type="Proteomes" id="UP001226867"/>
    </source>
</evidence>
<dbReference type="Pfam" id="PF11005">
    <property type="entry name" value="DUF2844"/>
    <property type="match status" value="1"/>
</dbReference>
<dbReference type="Proteomes" id="UP001226867">
    <property type="component" value="Unassembled WGS sequence"/>
</dbReference>
<proteinExistence type="predicted"/>
<evidence type="ECO:0008006" key="3">
    <source>
        <dbReference type="Google" id="ProtNLM"/>
    </source>
</evidence>
<dbReference type="EMBL" id="JAUSRO010000001">
    <property type="protein sequence ID" value="MDP9897770.1"/>
    <property type="molecule type" value="Genomic_DNA"/>
</dbReference>
<organism evidence="1 2">
    <name type="scientific">Variovorax ginsengisoli</name>
    <dbReference type="NCBI Taxonomy" id="363844"/>
    <lineage>
        <taxon>Bacteria</taxon>
        <taxon>Pseudomonadati</taxon>
        <taxon>Pseudomonadota</taxon>
        <taxon>Betaproteobacteria</taxon>
        <taxon>Burkholderiales</taxon>
        <taxon>Comamonadaceae</taxon>
        <taxon>Variovorax</taxon>
    </lineage>
</organism>
<protein>
    <recommendedName>
        <fullName evidence="3">DUF2844 domain-containing protein</fullName>
    </recommendedName>
</protein>
<gene>
    <name evidence="1" type="ORF">J2W36_000003</name>
</gene>
<dbReference type="InterPro" id="IPR021267">
    <property type="entry name" value="DUF2844"/>
</dbReference>
<comment type="caution">
    <text evidence="1">The sequence shown here is derived from an EMBL/GenBank/DDBJ whole genome shotgun (WGS) entry which is preliminary data.</text>
</comment>
<reference evidence="1 2" key="1">
    <citation type="submission" date="2023-07" db="EMBL/GenBank/DDBJ databases">
        <title>Sorghum-associated microbial communities from plants grown in Nebraska, USA.</title>
        <authorList>
            <person name="Schachtman D."/>
        </authorList>
    </citation>
    <scope>NUCLEOTIDE SEQUENCE [LARGE SCALE GENOMIC DNA]</scope>
    <source>
        <strain evidence="1 2">DS1607</strain>
    </source>
</reference>
<dbReference type="RefSeq" id="WP_307687602.1">
    <property type="nucleotide sequence ID" value="NZ_JAUSRO010000001.1"/>
</dbReference>
<name>A0ABT9S0P0_9BURK</name>